<keyword evidence="9" id="KW-1185">Reference proteome</keyword>
<evidence type="ECO:0000256" key="7">
    <source>
        <dbReference type="SAM" id="Phobius"/>
    </source>
</evidence>
<dbReference type="Pfam" id="PF07690">
    <property type="entry name" value="MFS_1"/>
    <property type="match status" value="1"/>
</dbReference>
<evidence type="ECO:0000313" key="8">
    <source>
        <dbReference type="EMBL" id="TYB83263.1"/>
    </source>
</evidence>
<reference evidence="8 9" key="1">
    <citation type="submission" date="2019-08" db="EMBL/GenBank/DDBJ databases">
        <title>Identification of a novel species of the genus Boseongicola.</title>
        <authorList>
            <person name="Zhang X.-Q."/>
        </authorList>
    </citation>
    <scope>NUCLEOTIDE SEQUENCE [LARGE SCALE GENOMIC DNA]</scope>
    <source>
        <strain evidence="8 9">HY14</strain>
    </source>
</reference>
<feature type="compositionally biased region" description="Basic residues" evidence="6">
    <location>
        <begin position="429"/>
        <end position="440"/>
    </location>
</feature>
<evidence type="ECO:0000256" key="3">
    <source>
        <dbReference type="ARBA" id="ARBA00022692"/>
    </source>
</evidence>
<proteinExistence type="predicted"/>
<feature type="transmembrane region" description="Helical" evidence="7">
    <location>
        <begin position="307"/>
        <end position="328"/>
    </location>
</feature>
<feature type="transmembrane region" description="Helical" evidence="7">
    <location>
        <begin position="282"/>
        <end position="301"/>
    </location>
</feature>
<protein>
    <submittedName>
        <fullName evidence="8">MFS transporter</fullName>
    </submittedName>
</protein>
<feature type="transmembrane region" description="Helical" evidence="7">
    <location>
        <begin position="340"/>
        <end position="359"/>
    </location>
</feature>
<gene>
    <name evidence="8" type="ORF">FVF75_03545</name>
</gene>
<keyword evidence="3 7" id="KW-0812">Transmembrane</keyword>
<feature type="transmembrane region" description="Helical" evidence="7">
    <location>
        <begin position="168"/>
        <end position="187"/>
    </location>
</feature>
<accession>A0A5D0RP36</accession>
<dbReference type="PANTHER" id="PTHR23513">
    <property type="entry name" value="INTEGRAL MEMBRANE EFFLUX PROTEIN-RELATED"/>
    <property type="match status" value="1"/>
</dbReference>
<evidence type="ECO:0000313" key="9">
    <source>
        <dbReference type="Proteomes" id="UP000322080"/>
    </source>
</evidence>
<feature type="compositionally biased region" description="Basic and acidic residues" evidence="6">
    <location>
        <begin position="410"/>
        <end position="420"/>
    </location>
</feature>
<dbReference type="Gene3D" id="1.20.1250.20">
    <property type="entry name" value="MFS general substrate transporter like domains"/>
    <property type="match status" value="2"/>
</dbReference>
<sequence>MNGALSNRTYRRLLLAQIFSVLGSGLTTIALGLLAFELAGGDAGAVLGTALALKMVAYVGLAPIAAAISARLPRRPFLIALDLARAAMVLVLPFVTEIWQIYLLVFGFQAFSAAFTPTFQATIPDILKDEADYTQALSLSRLTYDLESLIGPLIAGLVLAVFSFHVLFVGTAIGFLASAALVFSVALPRRTAASVPAPFRKRVTRGIWIYLATPRLRGLLALYVSVAAGTAMVIVNTVVRVKGDLGLGDEIVALYFAASGIGSMTVALLLPRLLGRISARPAMLAGAAVVTVSLVLAAFVPGMIGGLAIWAALGAGASLVQTPAGLLITRSCNEEDRPALFAAQFALSHSAWLLAYPLAGRLGAAVGLPTTFLVMALLSAAASLLAVRLWPSFDPREIEHEHAAVEHAHAHGDPTHHHADASGSDRPVQHRHPPVRHRHPFVIDDHHPVWPSNL</sequence>
<comment type="caution">
    <text evidence="8">The sequence shown here is derived from an EMBL/GenBank/DDBJ whole genome shotgun (WGS) entry which is preliminary data.</text>
</comment>
<dbReference type="PANTHER" id="PTHR23513:SF6">
    <property type="entry name" value="MAJOR FACILITATOR SUPERFAMILY ASSOCIATED DOMAIN-CONTAINING PROTEIN"/>
    <property type="match status" value="1"/>
</dbReference>
<feature type="transmembrane region" description="Helical" evidence="7">
    <location>
        <begin position="365"/>
        <end position="387"/>
    </location>
</feature>
<dbReference type="RefSeq" id="WP_148376353.1">
    <property type="nucleotide sequence ID" value="NZ_VSIY01000003.1"/>
</dbReference>
<evidence type="ECO:0000256" key="1">
    <source>
        <dbReference type="ARBA" id="ARBA00004651"/>
    </source>
</evidence>
<comment type="subcellular location">
    <subcellularLocation>
        <location evidence="1">Cell membrane</location>
        <topology evidence="1">Multi-pass membrane protein</topology>
    </subcellularLocation>
</comment>
<dbReference type="EMBL" id="VSIY01000003">
    <property type="protein sequence ID" value="TYB83263.1"/>
    <property type="molecule type" value="Genomic_DNA"/>
</dbReference>
<feature type="transmembrane region" description="Helical" evidence="7">
    <location>
        <begin position="251"/>
        <end position="270"/>
    </location>
</feature>
<dbReference type="AlphaFoldDB" id="A0A5D0RP36"/>
<keyword evidence="2" id="KW-1003">Cell membrane</keyword>
<dbReference type="SUPFAM" id="SSF103473">
    <property type="entry name" value="MFS general substrate transporter"/>
    <property type="match status" value="1"/>
</dbReference>
<dbReference type="GO" id="GO:0022857">
    <property type="term" value="F:transmembrane transporter activity"/>
    <property type="evidence" value="ECO:0007669"/>
    <property type="project" value="InterPro"/>
</dbReference>
<evidence type="ECO:0000256" key="4">
    <source>
        <dbReference type="ARBA" id="ARBA00022989"/>
    </source>
</evidence>
<organism evidence="8 9">
    <name type="scientific">Maritimibacter fusiformis</name>
    <dbReference type="NCBI Taxonomy" id="2603819"/>
    <lineage>
        <taxon>Bacteria</taxon>
        <taxon>Pseudomonadati</taxon>
        <taxon>Pseudomonadota</taxon>
        <taxon>Alphaproteobacteria</taxon>
        <taxon>Rhodobacterales</taxon>
        <taxon>Roseobacteraceae</taxon>
        <taxon>Maritimibacter</taxon>
    </lineage>
</organism>
<name>A0A5D0RP36_9RHOB</name>
<dbReference type="InterPro" id="IPR011701">
    <property type="entry name" value="MFS"/>
</dbReference>
<feature type="transmembrane region" description="Helical" evidence="7">
    <location>
        <begin position="219"/>
        <end position="239"/>
    </location>
</feature>
<keyword evidence="5 7" id="KW-0472">Membrane</keyword>
<dbReference type="InterPro" id="IPR036259">
    <property type="entry name" value="MFS_trans_sf"/>
</dbReference>
<feature type="region of interest" description="Disordered" evidence="6">
    <location>
        <begin position="410"/>
        <end position="440"/>
    </location>
</feature>
<dbReference type="CDD" id="cd06173">
    <property type="entry name" value="MFS_MefA_like"/>
    <property type="match status" value="1"/>
</dbReference>
<evidence type="ECO:0000256" key="5">
    <source>
        <dbReference type="ARBA" id="ARBA00023136"/>
    </source>
</evidence>
<keyword evidence="4 7" id="KW-1133">Transmembrane helix</keyword>
<feature type="transmembrane region" description="Helical" evidence="7">
    <location>
        <begin position="12"/>
        <end position="36"/>
    </location>
</feature>
<feature type="transmembrane region" description="Helical" evidence="7">
    <location>
        <begin position="48"/>
        <end position="70"/>
    </location>
</feature>
<dbReference type="Proteomes" id="UP000322080">
    <property type="component" value="Unassembled WGS sequence"/>
</dbReference>
<evidence type="ECO:0000256" key="6">
    <source>
        <dbReference type="SAM" id="MobiDB-lite"/>
    </source>
</evidence>
<evidence type="ECO:0000256" key="2">
    <source>
        <dbReference type="ARBA" id="ARBA00022475"/>
    </source>
</evidence>
<dbReference type="GO" id="GO:0005886">
    <property type="term" value="C:plasma membrane"/>
    <property type="evidence" value="ECO:0007669"/>
    <property type="project" value="UniProtKB-SubCell"/>
</dbReference>